<dbReference type="InterPro" id="IPR005021">
    <property type="entry name" value="Terminase_largesu-like"/>
</dbReference>
<evidence type="ECO:0000313" key="4">
    <source>
        <dbReference type="EMBL" id="CAB4158636.1"/>
    </source>
</evidence>
<feature type="domain" description="Terminase large subunit-like ATPase" evidence="2">
    <location>
        <begin position="44"/>
        <end position="205"/>
    </location>
</feature>
<evidence type="ECO:0000313" key="3">
    <source>
        <dbReference type="EMBL" id="CAB4142558.1"/>
    </source>
</evidence>
<evidence type="ECO:0000259" key="2">
    <source>
        <dbReference type="Pfam" id="PF03354"/>
    </source>
</evidence>
<reference evidence="3" key="1">
    <citation type="submission" date="2020-04" db="EMBL/GenBank/DDBJ databases">
        <authorList>
            <person name="Chiriac C."/>
            <person name="Salcher M."/>
            <person name="Ghai R."/>
            <person name="Kavagutti S V."/>
        </authorList>
    </citation>
    <scope>NUCLEOTIDE SEQUENCE</scope>
</reference>
<dbReference type="InterPro" id="IPR027417">
    <property type="entry name" value="P-loop_NTPase"/>
</dbReference>
<dbReference type="Gene3D" id="3.40.50.300">
    <property type="entry name" value="P-loop containing nucleotide triphosphate hydrolases"/>
    <property type="match status" value="1"/>
</dbReference>
<proteinExistence type="predicted"/>
<dbReference type="Gene3D" id="3.30.420.240">
    <property type="match status" value="1"/>
</dbReference>
<feature type="compositionally biased region" description="Low complexity" evidence="1">
    <location>
        <begin position="1"/>
        <end position="15"/>
    </location>
</feature>
<feature type="region of interest" description="Disordered" evidence="1">
    <location>
        <begin position="1"/>
        <end position="29"/>
    </location>
</feature>
<dbReference type="PANTHER" id="PTHR41287">
    <property type="match status" value="1"/>
</dbReference>
<gene>
    <name evidence="3" type="ORF">UFOVP433_19</name>
    <name evidence="4" type="ORF">UFOVP702_22</name>
</gene>
<dbReference type="EMBL" id="LR796410">
    <property type="protein sequence ID" value="CAB4142558.1"/>
    <property type="molecule type" value="Genomic_DNA"/>
</dbReference>
<dbReference type="InterPro" id="IPR046461">
    <property type="entry name" value="TerL_ATPase"/>
</dbReference>
<name>A0A6J5M751_9CAUD</name>
<dbReference type="Pfam" id="PF03354">
    <property type="entry name" value="TerL_ATPase"/>
    <property type="match status" value="1"/>
</dbReference>
<feature type="compositionally biased region" description="Basic residues" evidence="1">
    <location>
        <begin position="16"/>
        <end position="25"/>
    </location>
</feature>
<evidence type="ECO:0000256" key="1">
    <source>
        <dbReference type="SAM" id="MobiDB-lite"/>
    </source>
</evidence>
<sequence>MGTRSTSSSPASRPRYATKRNKNNRSRGPEAEAIARKLGFELMPHQKHILDVMLEVRPDGVPVYREGVVLMPRQCAKTTTTLILELHRAILWGGPQVIGYTAQTGWDARRKLIDDQVPLIESSPLAASVKRVYRGAGMESVKFLNGSRIDVMPSTPTAGHGRTIDLAILDEAMSDEDDRREQAILPAMATRREAQLFVISTAGTQSSLYLKRKVDQGRAMIEAGIDTGVAYFEWSAEQDADIDDPGLWAETIPALGFTIDESAIRHARATMSEGEFRRAYLCQWTHLEESVIPEKLILRVLDQATVPNGRLTFGIDVSMDRAHSSISVSDETGRVELIEHRPGVSWVVDRAVQLYRQHKGALVVDGYSPANSLVDRLEAGGIPVTRYSLRDMVSACGVFYDAVLDDAIRIRPHPMLELALKSARKKMIASGWLWSRTTEEADLTPLFSATLAYHHATNRQGPETKRSAIY</sequence>
<organism evidence="3">
    <name type="scientific">uncultured Caudovirales phage</name>
    <dbReference type="NCBI Taxonomy" id="2100421"/>
    <lineage>
        <taxon>Viruses</taxon>
        <taxon>Duplodnaviria</taxon>
        <taxon>Heunggongvirae</taxon>
        <taxon>Uroviricota</taxon>
        <taxon>Caudoviricetes</taxon>
        <taxon>Peduoviridae</taxon>
        <taxon>Maltschvirus</taxon>
        <taxon>Maltschvirus maltsch</taxon>
    </lineage>
</organism>
<dbReference type="PANTHER" id="PTHR41287:SF1">
    <property type="entry name" value="PROTEIN YMFN"/>
    <property type="match status" value="1"/>
</dbReference>
<dbReference type="EMBL" id="LR796681">
    <property type="protein sequence ID" value="CAB4158636.1"/>
    <property type="molecule type" value="Genomic_DNA"/>
</dbReference>
<accession>A0A6J5M751</accession>
<protein>
    <submittedName>
        <fullName evidence="3">Terminase large subunit, Lambdalikevirus-type</fullName>
    </submittedName>
</protein>